<dbReference type="AlphaFoldDB" id="A0A2T4DT14"/>
<evidence type="ECO:0000259" key="1">
    <source>
        <dbReference type="Pfam" id="PF13460"/>
    </source>
</evidence>
<dbReference type="EMBL" id="PYVU01000029">
    <property type="protein sequence ID" value="PTB96981.1"/>
    <property type="molecule type" value="Genomic_DNA"/>
</dbReference>
<dbReference type="InterPro" id="IPR051604">
    <property type="entry name" value="Ergot_Alk_Oxidoreductase"/>
</dbReference>
<accession>A0A2T4DT14</accession>
<feature type="domain" description="NAD(P)-binding" evidence="1">
    <location>
        <begin position="7"/>
        <end position="114"/>
    </location>
</feature>
<dbReference type="PANTHER" id="PTHR43162">
    <property type="match status" value="1"/>
</dbReference>
<dbReference type="SUPFAM" id="SSF51735">
    <property type="entry name" value="NAD(P)-binding Rossmann-fold domains"/>
    <property type="match status" value="1"/>
</dbReference>
<comment type="caution">
    <text evidence="2">The sequence shown here is derived from an EMBL/GenBank/DDBJ whole genome shotgun (WGS) entry which is preliminary data.</text>
</comment>
<protein>
    <submittedName>
        <fullName evidence="2">NAD-dependent dehydratase</fullName>
    </submittedName>
</protein>
<gene>
    <name evidence="2" type="ORF">C9994_05005</name>
</gene>
<evidence type="ECO:0000313" key="2">
    <source>
        <dbReference type="EMBL" id="PTB96981.1"/>
    </source>
</evidence>
<evidence type="ECO:0000313" key="3">
    <source>
        <dbReference type="Proteomes" id="UP000240608"/>
    </source>
</evidence>
<sequence>MKIVVTGSLGNISKPLTKILTANTHQVVVISSSTDRREDIEKTGATAAIGSIDDVAFLNASFQGADAVYLMIPPNFKEFNSLAYYKRIAENYRKAIQNSGVEQIVFLSSWGAHLDRGTGTILGSHHAELILNELDAVHKTYIRPVSIYYNLLNYIEMIKNTGIIGSNFKRDDKIAWVHPEDIAQAVSEELMQSTDEIIKIRYVASDEKTAAETTHILGQAIDRPDLDWVPFSDADVEKSFKERGLPETFAQDLVAINASISSGRMGEDYEKNKPKLGNIKLEQYAKEFAKAYHNH</sequence>
<proteinExistence type="predicted"/>
<dbReference type="InterPro" id="IPR036291">
    <property type="entry name" value="NAD(P)-bd_dom_sf"/>
</dbReference>
<dbReference type="Proteomes" id="UP000240608">
    <property type="component" value="Unassembled WGS sequence"/>
</dbReference>
<dbReference type="PANTHER" id="PTHR43162:SF1">
    <property type="entry name" value="PRESTALK A DIFFERENTIATION PROTEIN A"/>
    <property type="match status" value="1"/>
</dbReference>
<dbReference type="InterPro" id="IPR016040">
    <property type="entry name" value="NAD(P)-bd_dom"/>
</dbReference>
<dbReference type="Gene3D" id="3.40.50.720">
    <property type="entry name" value="NAD(P)-binding Rossmann-like Domain"/>
    <property type="match status" value="1"/>
</dbReference>
<name>A0A2T4DT14_9BACT</name>
<dbReference type="Gene3D" id="3.90.25.10">
    <property type="entry name" value="UDP-galactose 4-epimerase, domain 1"/>
    <property type="match status" value="1"/>
</dbReference>
<reference evidence="2 3" key="1">
    <citation type="submission" date="2018-03" db="EMBL/GenBank/DDBJ databases">
        <title>Cross-interface Injection: A General Nanoliter Liquid Handling Method Applied to Single Cells Genome Amplification Automated Nanoliter Liquid Handling Applied to Single Cell Multiple Displacement Amplification.</title>
        <authorList>
            <person name="Yun J."/>
            <person name="Xu P."/>
            <person name="Xu J."/>
            <person name="Dai X."/>
            <person name="Wang Y."/>
            <person name="Zheng X."/>
            <person name="Cao C."/>
            <person name="Yi Q."/>
            <person name="Zhu Y."/>
            <person name="Wang L."/>
            <person name="Dong Z."/>
            <person name="Huang Y."/>
            <person name="Huang L."/>
            <person name="Du W."/>
        </authorList>
    </citation>
    <scope>NUCLEOTIDE SEQUENCE [LARGE SCALE GENOMIC DNA]</scope>
    <source>
        <strain evidence="2 3">Z-D1-2</strain>
    </source>
</reference>
<organism evidence="2 3">
    <name type="scientific">Marivirga lumbricoides</name>
    <dbReference type="NCBI Taxonomy" id="1046115"/>
    <lineage>
        <taxon>Bacteria</taxon>
        <taxon>Pseudomonadati</taxon>
        <taxon>Bacteroidota</taxon>
        <taxon>Cytophagia</taxon>
        <taxon>Cytophagales</taxon>
        <taxon>Marivirgaceae</taxon>
        <taxon>Marivirga</taxon>
    </lineage>
</organism>
<dbReference type="Pfam" id="PF13460">
    <property type="entry name" value="NAD_binding_10"/>
    <property type="match status" value="1"/>
</dbReference>